<keyword evidence="6 10" id="KW-1133">Transmembrane helix</keyword>
<evidence type="ECO:0000256" key="7">
    <source>
        <dbReference type="ARBA" id="ARBA00023136"/>
    </source>
</evidence>
<dbReference type="Pfam" id="PF04290">
    <property type="entry name" value="DctQ"/>
    <property type="match status" value="1"/>
</dbReference>
<evidence type="ECO:0000256" key="1">
    <source>
        <dbReference type="ARBA" id="ARBA00004429"/>
    </source>
</evidence>
<dbReference type="RefSeq" id="WP_144233845.1">
    <property type="nucleotide sequence ID" value="NZ_QMIF01000001.1"/>
</dbReference>
<dbReference type="GO" id="GO:0022857">
    <property type="term" value="F:transmembrane transporter activity"/>
    <property type="evidence" value="ECO:0007669"/>
    <property type="project" value="TreeGrafter"/>
</dbReference>
<protein>
    <recommendedName>
        <fullName evidence="11">Tripartite ATP-independent periplasmic transporters DctQ component domain-containing protein</fullName>
    </recommendedName>
</protein>
<evidence type="ECO:0000256" key="4">
    <source>
        <dbReference type="ARBA" id="ARBA00022519"/>
    </source>
</evidence>
<keyword evidence="2" id="KW-0813">Transport</keyword>
<evidence type="ECO:0000256" key="5">
    <source>
        <dbReference type="ARBA" id="ARBA00022692"/>
    </source>
</evidence>
<organism evidence="12 13">
    <name type="scientific">Oceanidesulfovibrio marinus</name>
    <dbReference type="NCBI Taxonomy" id="370038"/>
    <lineage>
        <taxon>Bacteria</taxon>
        <taxon>Pseudomonadati</taxon>
        <taxon>Thermodesulfobacteriota</taxon>
        <taxon>Desulfovibrionia</taxon>
        <taxon>Desulfovibrionales</taxon>
        <taxon>Desulfovibrionaceae</taxon>
        <taxon>Oceanidesulfovibrio</taxon>
    </lineage>
</organism>
<keyword evidence="7 10" id="KW-0472">Membrane</keyword>
<evidence type="ECO:0000256" key="8">
    <source>
        <dbReference type="ARBA" id="ARBA00038436"/>
    </source>
</evidence>
<feature type="domain" description="Tripartite ATP-independent periplasmic transporters DctQ component" evidence="11">
    <location>
        <begin position="33"/>
        <end position="161"/>
    </location>
</feature>
<comment type="caution">
    <text evidence="12">The sequence shown here is derived from an EMBL/GenBank/DDBJ whole genome shotgun (WGS) entry which is preliminary data.</text>
</comment>
<comment type="subcellular location">
    <subcellularLocation>
        <location evidence="1">Cell inner membrane</location>
        <topology evidence="1">Multi-pass membrane protein</topology>
    </subcellularLocation>
</comment>
<comment type="similarity">
    <text evidence="8">Belongs to the TRAP transporter small permease family.</text>
</comment>
<evidence type="ECO:0000256" key="10">
    <source>
        <dbReference type="SAM" id="Phobius"/>
    </source>
</evidence>
<feature type="compositionally biased region" description="Polar residues" evidence="9">
    <location>
        <begin position="194"/>
        <end position="209"/>
    </location>
</feature>
<gene>
    <name evidence="12" type="ORF">DQK91_02425</name>
</gene>
<accession>A0A6P1ZQM8</accession>
<feature type="transmembrane region" description="Helical" evidence="10">
    <location>
        <begin position="57"/>
        <end position="76"/>
    </location>
</feature>
<evidence type="ECO:0000256" key="3">
    <source>
        <dbReference type="ARBA" id="ARBA00022475"/>
    </source>
</evidence>
<dbReference type="OrthoDB" id="5454104at2"/>
<dbReference type="InterPro" id="IPR007387">
    <property type="entry name" value="TRAP_DctQ"/>
</dbReference>
<proteinExistence type="inferred from homology"/>
<evidence type="ECO:0000256" key="9">
    <source>
        <dbReference type="SAM" id="MobiDB-lite"/>
    </source>
</evidence>
<reference evidence="12 13" key="1">
    <citation type="submission" date="2018-06" db="EMBL/GenBank/DDBJ databases">
        <title>Complete genome of Desulfovibrio marinus P48SEP.</title>
        <authorList>
            <person name="Crispim J.S."/>
            <person name="Vidigal P.M.P."/>
            <person name="Silva L.C.F."/>
            <person name="Araujo L.C."/>
            <person name="Laguardia C.N."/>
            <person name="Dias R.S."/>
            <person name="Sousa M.P."/>
            <person name="Paula S.O."/>
            <person name="Silva C."/>
        </authorList>
    </citation>
    <scope>NUCLEOTIDE SEQUENCE [LARGE SCALE GENOMIC DNA]</scope>
    <source>
        <strain evidence="12 13">P48SEP</strain>
    </source>
</reference>
<dbReference type="GO" id="GO:0005886">
    <property type="term" value="C:plasma membrane"/>
    <property type="evidence" value="ECO:0007669"/>
    <property type="project" value="UniProtKB-SubCell"/>
</dbReference>
<evidence type="ECO:0000256" key="6">
    <source>
        <dbReference type="ARBA" id="ARBA00022989"/>
    </source>
</evidence>
<dbReference type="PANTHER" id="PTHR35011">
    <property type="entry name" value="2,3-DIKETO-L-GULONATE TRAP TRANSPORTER SMALL PERMEASE PROTEIN YIAM"/>
    <property type="match status" value="1"/>
</dbReference>
<dbReference type="InterPro" id="IPR055348">
    <property type="entry name" value="DctQ"/>
</dbReference>
<dbReference type="AlphaFoldDB" id="A0A6P1ZQM8"/>
<evidence type="ECO:0000259" key="11">
    <source>
        <dbReference type="Pfam" id="PF04290"/>
    </source>
</evidence>
<sequence length="209" mass="23327">MPWLRPLSYSINLLANWQVKLCGALIVVTGIAMTIIILLQVFFRFVIYAPFPWSEEIARFIMIWMAMFGSVIAFRRGRHIGVRFVVERLPVGVYDRFIAPVVQLTTISFLALLAWQGWQLAYRSRFQVSPAFDLPMIYPYLAVPVGMTMMVLDVLGDFLHDRCPTPAGSTANIATSSLVDLDTIAACAREEQENGTADTAETTKSGANS</sequence>
<dbReference type="GO" id="GO:0015740">
    <property type="term" value="P:C4-dicarboxylate transport"/>
    <property type="evidence" value="ECO:0007669"/>
    <property type="project" value="TreeGrafter"/>
</dbReference>
<keyword evidence="5 10" id="KW-0812">Transmembrane</keyword>
<feature type="transmembrane region" description="Helical" evidence="10">
    <location>
        <begin position="21"/>
        <end position="51"/>
    </location>
</feature>
<evidence type="ECO:0000256" key="2">
    <source>
        <dbReference type="ARBA" id="ARBA00022448"/>
    </source>
</evidence>
<name>A0A6P1ZQM8_9BACT</name>
<evidence type="ECO:0000313" key="13">
    <source>
        <dbReference type="Proteomes" id="UP000434052"/>
    </source>
</evidence>
<dbReference type="EMBL" id="QMIF01000001">
    <property type="protein sequence ID" value="TVM36795.1"/>
    <property type="molecule type" value="Genomic_DNA"/>
</dbReference>
<feature type="transmembrane region" description="Helical" evidence="10">
    <location>
        <begin position="97"/>
        <end position="117"/>
    </location>
</feature>
<feature type="region of interest" description="Disordered" evidence="9">
    <location>
        <begin position="190"/>
        <end position="209"/>
    </location>
</feature>
<evidence type="ECO:0000313" key="12">
    <source>
        <dbReference type="EMBL" id="TVM36795.1"/>
    </source>
</evidence>
<keyword evidence="4" id="KW-0997">Cell inner membrane</keyword>
<feature type="transmembrane region" description="Helical" evidence="10">
    <location>
        <begin position="137"/>
        <end position="155"/>
    </location>
</feature>
<dbReference type="Proteomes" id="UP000434052">
    <property type="component" value="Unassembled WGS sequence"/>
</dbReference>
<dbReference type="PANTHER" id="PTHR35011:SF2">
    <property type="entry name" value="2,3-DIKETO-L-GULONATE TRAP TRANSPORTER SMALL PERMEASE PROTEIN YIAM"/>
    <property type="match status" value="1"/>
</dbReference>
<keyword evidence="3" id="KW-1003">Cell membrane</keyword>